<proteinExistence type="predicted"/>
<feature type="compositionally biased region" description="Pro residues" evidence="1">
    <location>
        <begin position="203"/>
        <end position="219"/>
    </location>
</feature>
<feature type="compositionally biased region" description="Low complexity" evidence="1">
    <location>
        <begin position="22"/>
        <end position="32"/>
    </location>
</feature>
<dbReference type="EMBL" id="JANPWB010000012">
    <property type="protein sequence ID" value="KAJ1113430.1"/>
    <property type="molecule type" value="Genomic_DNA"/>
</dbReference>
<comment type="caution">
    <text evidence="2">The sequence shown here is derived from an EMBL/GenBank/DDBJ whole genome shotgun (WGS) entry which is preliminary data.</text>
</comment>
<evidence type="ECO:0000313" key="3">
    <source>
        <dbReference type="Proteomes" id="UP001066276"/>
    </source>
</evidence>
<evidence type="ECO:0000313" key="2">
    <source>
        <dbReference type="EMBL" id="KAJ1113430.1"/>
    </source>
</evidence>
<dbReference type="Proteomes" id="UP001066276">
    <property type="component" value="Chromosome 8"/>
</dbReference>
<feature type="region of interest" description="Disordered" evidence="1">
    <location>
        <begin position="22"/>
        <end position="58"/>
    </location>
</feature>
<accession>A0AAV7NBF6</accession>
<sequence>MQWATNHGACFPVCQDRAPRRSVGVSSSPLSVPGGGRPGLASPESSSSGRPRQMPLNPRGCRERLLLRGGLWKQGVHTCCCLWPSLSGSRPTATHRSRCSGASACLPTHLLPASRLQHHLLVVGPRLTTAHWFFSCGDQVPGATGAQKGLVTLLQAPRVPQASQPPPIAVIGRAGSLFSSSSSAPGVPHLRPRGLGPTTRPRGLPPPHARIPAPAGPPSPRGRYAAIGAPLLQPLLPLYHRARVEFHTPGPHVSHLWPPHHLSCLVHSTRESAPWSRARWAAPASAAILAAKLAWSSAGVRTLP</sequence>
<name>A0AAV7NBF6_PLEWA</name>
<reference evidence="2" key="1">
    <citation type="journal article" date="2022" name="bioRxiv">
        <title>Sequencing and chromosome-scale assembly of the giantPleurodeles waltlgenome.</title>
        <authorList>
            <person name="Brown T."/>
            <person name="Elewa A."/>
            <person name="Iarovenko S."/>
            <person name="Subramanian E."/>
            <person name="Araus A.J."/>
            <person name="Petzold A."/>
            <person name="Susuki M."/>
            <person name="Suzuki K.-i.T."/>
            <person name="Hayashi T."/>
            <person name="Toyoda A."/>
            <person name="Oliveira C."/>
            <person name="Osipova E."/>
            <person name="Leigh N.D."/>
            <person name="Simon A."/>
            <person name="Yun M.H."/>
        </authorList>
    </citation>
    <scope>NUCLEOTIDE SEQUENCE</scope>
    <source>
        <strain evidence="2">20211129_DDA</strain>
        <tissue evidence="2">Liver</tissue>
    </source>
</reference>
<organism evidence="2 3">
    <name type="scientific">Pleurodeles waltl</name>
    <name type="common">Iberian ribbed newt</name>
    <dbReference type="NCBI Taxonomy" id="8319"/>
    <lineage>
        <taxon>Eukaryota</taxon>
        <taxon>Metazoa</taxon>
        <taxon>Chordata</taxon>
        <taxon>Craniata</taxon>
        <taxon>Vertebrata</taxon>
        <taxon>Euteleostomi</taxon>
        <taxon>Amphibia</taxon>
        <taxon>Batrachia</taxon>
        <taxon>Caudata</taxon>
        <taxon>Salamandroidea</taxon>
        <taxon>Salamandridae</taxon>
        <taxon>Pleurodelinae</taxon>
        <taxon>Pleurodeles</taxon>
    </lineage>
</organism>
<feature type="compositionally biased region" description="Low complexity" evidence="1">
    <location>
        <begin position="193"/>
        <end position="202"/>
    </location>
</feature>
<gene>
    <name evidence="2" type="ORF">NDU88_001676</name>
</gene>
<evidence type="ECO:0000256" key="1">
    <source>
        <dbReference type="SAM" id="MobiDB-lite"/>
    </source>
</evidence>
<dbReference type="AlphaFoldDB" id="A0AAV7NBF6"/>
<feature type="region of interest" description="Disordered" evidence="1">
    <location>
        <begin position="180"/>
        <end position="219"/>
    </location>
</feature>
<protein>
    <submittedName>
        <fullName evidence="2">Uncharacterized protein</fullName>
    </submittedName>
</protein>
<keyword evidence="3" id="KW-1185">Reference proteome</keyword>